<dbReference type="Proteomes" id="UP000298285">
    <property type="component" value="Unassembled WGS sequence"/>
</dbReference>
<proteinExistence type="predicted"/>
<dbReference type="RefSeq" id="WP_135104280.1">
    <property type="nucleotide sequence ID" value="NZ_JADGKW010000001.1"/>
</dbReference>
<evidence type="ECO:0000313" key="4">
    <source>
        <dbReference type="Proteomes" id="UP000298285"/>
    </source>
</evidence>
<reference evidence="3 4" key="1">
    <citation type="submission" date="2019-03" db="EMBL/GenBank/DDBJ databases">
        <title>Diversity of the mouse oral microbiome.</title>
        <authorList>
            <person name="Joseph S."/>
            <person name="Aduse-Opoku J."/>
            <person name="Curtis M."/>
            <person name="Wade W."/>
            <person name="Hashim A."/>
        </authorList>
    </citation>
    <scope>NUCLEOTIDE SEQUENCE [LARGE SCALE GENOMIC DNA]</scope>
    <source>
        <strain evidence="3 4">P11</strain>
    </source>
</reference>
<dbReference type="PANTHER" id="PTHR46652:SF8">
    <property type="entry name" value="LEUCINE RICH REPEAT CONTAINING 23"/>
    <property type="match status" value="1"/>
</dbReference>
<evidence type="ECO:0000256" key="2">
    <source>
        <dbReference type="ARBA" id="ARBA00022737"/>
    </source>
</evidence>
<gene>
    <name evidence="3" type="ORF">E4T88_04580</name>
</gene>
<organism evidence="3 4">
    <name type="scientific">Dysgonomonas mossii</name>
    <dbReference type="NCBI Taxonomy" id="163665"/>
    <lineage>
        <taxon>Bacteria</taxon>
        <taxon>Pseudomonadati</taxon>
        <taxon>Bacteroidota</taxon>
        <taxon>Bacteroidia</taxon>
        <taxon>Bacteroidales</taxon>
        <taxon>Dysgonomonadaceae</taxon>
        <taxon>Dysgonomonas</taxon>
    </lineage>
</organism>
<dbReference type="OrthoDB" id="3179827at2"/>
<dbReference type="SUPFAM" id="SSF52058">
    <property type="entry name" value="L domain-like"/>
    <property type="match status" value="1"/>
</dbReference>
<comment type="caution">
    <text evidence="3">The sequence shown here is derived from an EMBL/GenBank/DDBJ whole genome shotgun (WGS) entry which is preliminary data.</text>
</comment>
<keyword evidence="1" id="KW-0433">Leucine-rich repeat</keyword>
<evidence type="ECO:0008006" key="5">
    <source>
        <dbReference type="Google" id="ProtNLM"/>
    </source>
</evidence>
<dbReference type="EMBL" id="SPPK01000001">
    <property type="protein sequence ID" value="TFU91265.1"/>
    <property type="molecule type" value="Genomic_DNA"/>
</dbReference>
<dbReference type="InterPro" id="IPR032675">
    <property type="entry name" value="LRR_dom_sf"/>
</dbReference>
<dbReference type="Gene3D" id="2.60.40.3920">
    <property type="match status" value="1"/>
</dbReference>
<evidence type="ECO:0000256" key="1">
    <source>
        <dbReference type="ARBA" id="ARBA00022614"/>
    </source>
</evidence>
<accession>A0A4Y9IUE2</accession>
<dbReference type="Gene3D" id="3.80.10.10">
    <property type="entry name" value="Ribonuclease Inhibitor"/>
    <property type="match status" value="2"/>
</dbReference>
<dbReference type="AlphaFoldDB" id="A0A4Y9IUE2"/>
<dbReference type="PANTHER" id="PTHR46652">
    <property type="entry name" value="LEUCINE-RICH REPEAT AND IQ DOMAIN-CONTAINING PROTEIN 1-RELATED"/>
    <property type="match status" value="1"/>
</dbReference>
<keyword evidence="2" id="KW-0677">Repeat</keyword>
<dbReference type="InterPro" id="IPR050836">
    <property type="entry name" value="SDS22/Internalin_LRR"/>
</dbReference>
<protein>
    <recommendedName>
        <fullName evidence="5">Leucine-rich repeat domain-containing protein</fullName>
    </recommendedName>
</protein>
<name>A0A4Y9IUE2_9BACT</name>
<sequence length="561" mass="62606">MNKFNLLILLVSLTCFWSCDDVTEYDLSFGISGVVIPKYEEGIQGTEVKIEGRGFQSTDHLHLRPLLKPLDGSFDIDVEIKEVTSSYLSFLFPLNAKESGYSLVLVRGDKEISLGSMQQWLPKGWVADINLRNTLKVIGPQLFDAQDSLKLSVAADFEFENGTLNISGKGITNLSGLEKFPKLKTLWATDNNLGNIELVGMDGIVSIFAWSSNITSMNIQSKTLQTLYMGNNPLTELDLSKCPALLNIVLDNIKFRKLDISNCMCFGSFDNFKFDFDTNQECQLLVSNIWFWHMDMFNRSSAVRTAGLSGVKVTTIGLDKEVVFDKINWTNAGTASMPDANLRAIMKGYCPQAFSGNDIIISEARNAKLPTNLANKLDLSDKNITSLDGLKYFDDVWYLVCDNNNISEIDMTGWYNLTTISAKNAGLTSFKTKDQPWLRDIDLSNNTSLKYIDMRGISLLSNYNIRFIATGCPIEYLDLRNGYAWSTWGQSGDKLAFDFTADTSKSRTLKVETAENGGWSSVWNSGVNPVQKAIEAGVRVEYYNWTNAATGNYGELLKTVN</sequence>
<evidence type="ECO:0000313" key="3">
    <source>
        <dbReference type="EMBL" id="TFU91265.1"/>
    </source>
</evidence>